<proteinExistence type="inferred from homology"/>
<keyword evidence="3 6" id="KW-0732">Signal</keyword>
<evidence type="ECO:0000256" key="1">
    <source>
        <dbReference type="ARBA" id="ARBA00007951"/>
    </source>
</evidence>
<dbReference type="SUPFAM" id="SSF51445">
    <property type="entry name" value="(Trans)glycosidases"/>
    <property type="match status" value="1"/>
</dbReference>
<dbReference type="GO" id="GO:0004560">
    <property type="term" value="F:alpha-L-fucosidase activity"/>
    <property type="evidence" value="ECO:0007669"/>
    <property type="project" value="UniProtKB-EC"/>
</dbReference>
<dbReference type="OrthoDB" id="6039950at2759"/>
<dbReference type="PANTHER" id="PTHR10030">
    <property type="entry name" value="ALPHA-L-FUCOSIDASE"/>
    <property type="match status" value="1"/>
</dbReference>
<dbReference type="InterPro" id="IPR017853">
    <property type="entry name" value="GH"/>
</dbReference>
<dbReference type="InterPro" id="IPR008979">
    <property type="entry name" value="Galactose-bd-like_sf"/>
</dbReference>
<keyword evidence="5" id="KW-0326">Glycosidase</keyword>
<evidence type="ECO:0000256" key="5">
    <source>
        <dbReference type="ARBA" id="ARBA00023295"/>
    </source>
</evidence>
<dbReference type="GO" id="GO:0005764">
    <property type="term" value="C:lysosome"/>
    <property type="evidence" value="ECO:0007669"/>
    <property type="project" value="TreeGrafter"/>
</dbReference>
<evidence type="ECO:0000259" key="7">
    <source>
        <dbReference type="PROSITE" id="PS50022"/>
    </source>
</evidence>
<dbReference type="InterPro" id="IPR057739">
    <property type="entry name" value="Glyco_hydro_29_N"/>
</dbReference>
<dbReference type="Pfam" id="PF00754">
    <property type="entry name" value="F5_F8_type_C"/>
    <property type="match status" value="1"/>
</dbReference>
<protein>
    <recommendedName>
        <fullName evidence="2">alpha-L-fucosidase</fullName>
        <ecNumber evidence="2">3.2.1.51</ecNumber>
    </recommendedName>
</protein>
<dbReference type="Pfam" id="PF01120">
    <property type="entry name" value="Alpha_L_fucos"/>
    <property type="match status" value="1"/>
</dbReference>
<dbReference type="Gene3D" id="3.20.20.80">
    <property type="entry name" value="Glycosidases"/>
    <property type="match status" value="1"/>
</dbReference>
<organism evidence="8 9">
    <name type="scientific">Ceratodon purpureus</name>
    <name type="common">Fire moss</name>
    <name type="synonym">Dicranum purpureum</name>
    <dbReference type="NCBI Taxonomy" id="3225"/>
    <lineage>
        <taxon>Eukaryota</taxon>
        <taxon>Viridiplantae</taxon>
        <taxon>Streptophyta</taxon>
        <taxon>Embryophyta</taxon>
        <taxon>Bryophyta</taxon>
        <taxon>Bryophytina</taxon>
        <taxon>Bryopsida</taxon>
        <taxon>Dicranidae</taxon>
        <taxon>Pseudoditrichales</taxon>
        <taxon>Ditrichaceae</taxon>
        <taxon>Ceratodon</taxon>
    </lineage>
</organism>
<accession>A0A8T0JDX2</accession>
<dbReference type="EC" id="3.2.1.51" evidence="2"/>
<evidence type="ECO:0000256" key="4">
    <source>
        <dbReference type="ARBA" id="ARBA00022801"/>
    </source>
</evidence>
<dbReference type="GO" id="GO:0016139">
    <property type="term" value="P:glycoside catabolic process"/>
    <property type="evidence" value="ECO:0007669"/>
    <property type="project" value="TreeGrafter"/>
</dbReference>
<comment type="similarity">
    <text evidence="1">Belongs to the glycosyl hydrolase 29 family.</text>
</comment>
<keyword evidence="4" id="KW-0378">Hydrolase</keyword>
<keyword evidence="9" id="KW-1185">Reference proteome</keyword>
<comment type="caution">
    <text evidence="8">The sequence shown here is derived from an EMBL/GenBank/DDBJ whole genome shotgun (WGS) entry which is preliminary data.</text>
</comment>
<dbReference type="PROSITE" id="PS50022">
    <property type="entry name" value="FA58C_3"/>
    <property type="match status" value="1"/>
</dbReference>
<dbReference type="EMBL" id="CM026421">
    <property type="protein sequence ID" value="KAG0592871.1"/>
    <property type="molecule type" value="Genomic_DNA"/>
</dbReference>
<dbReference type="PANTHER" id="PTHR10030:SF37">
    <property type="entry name" value="ALPHA-L-FUCOSIDASE-RELATED"/>
    <property type="match status" value="1"/>
</dbReference>
<dbReference type="SUPFAM" id="SSF49785">
    <property type="entry name" value="Galactose-binding domain-like"/>
    <property type="match status" value="1"/>
</dbReference>
<dbReference type="Gene3D" id="2.60.120.260">
    <property type="entry name" value="Galactose-binding domain-like"/>
    <property type="match status" value="1"/>
</dbReference>
<feature type="chain" id="PRO_5035853048" description="alpha-L-fucosidase" evidence="6">
    <location>
        <begin position="31"/>
        <end position="501"/>
    </location>
</feature>
<dbReference type="FunFam" id="3.20.20.80:FF:000052">
    <property type="entry name" value="Putative alpha-L-fucosidase 1"/>
    <property type="match status" value="1"/>
</dbReference>
<sequence length="501" mass="56045">MEGGCCRLDVDMGMVIRLGLFGLLALGAMAVEGSAPAPPPLPVMPLPSYRQLRFQRQEQVMFFHFGVNTFAGNEQGDGTDDPSIFNPEGLDARQWVREAKNAGFKVVILTAKHADGFCLWPSAYTNYSVKSSPWKDGKGDVVREVSDAAREEGIEFGLYMSPWDRHEPVYGDTLRYNEYYLGQLRELLTMYGPISQFFVDGNKDPAAVDMRYLFDSWFDTIHQLQPNANIFSDDGPDVRWVGNEAGVAGTTSWSMMNRSLVTIGGPFEDYLNVGDPYGQDWVPPECDVSIRPGWFWHENQQPKTVDSLVDIYFKSIGRNCVMLLNAPPNQTGLLQETDVAMLREFRSTIDHIFSKDMASKSQVSASSTRGGEASPFRTEQVLNDDLEEYWAPEEGVTAAYLTLDLGSNKTFNVIKLQEAVHLGQRVRGYHVDVMQDGEWEVVTMGTTIGYKKLDRFKQVQSQLVRIYIDDARASPLIASVGLYLDTRSGLGCDMNVTNCVS</sequence>
<name>A0A8T0JDX2_CERPU</name>
<dbReference type="Proteomes" id="UP000822688">
    <property type="component" value="Chromosome 1"/>
</dbReference>
<dbReference type="GO" id="GO:0006004">
    <property type="term" value="P:fucose metabolic process"/>
    <property type="evidence" value="ECO:0007669"/>
    <property type="project" value="TreeGrafter"/>
</dbReference>
<dbReference type="InterPro" id="IPR000933">
    <property type="entry name" value="Glyco_hydro_29"/>
</dbReference>
<evidence type="ECO:0000256" key="6">
    <source>
        <dbReference type="SAM" id="SignalP"/>
    </source>
</evidence>
<reference evidence="8" key="1">
    <citation type="submission" date="2020-06" db="EMBL/GenBank/DDBJ databases">
        <title>WGS assembly of Ceratodon purpureus strain R40.</title>
        <authorList>
            <person name="Carey S.B."/>
            <person name="Jenkins J."/>
            <person name="Shu S."/>
            <person name="Lovell J.T."/>
            <person name="Sreedasyam A."/>
            <person name="Maumus F."/>
            <person name="Tiley G.P."/>
            <person name="Fernandez-Pozo N."/>
            <person name="Barry K."/>
            <person name="Chen C."/>
            <person name="Wang M."/>
            <person name="Lipzen A."/>
            <person name="Daum C."/>
            <person name="Saski C.A."/>
            <person name="Payton A.C."/>
            <person name="Mcbreen J.C."/>
            <person name="Conrad R.E."/>
            <person name="Kollar L.M."/>
            <person name="Olsson S."/>
            <person name="Huttunen S."/>
            <person name="Landis J.B."/>
            <person name="Wickett N.J."/>
            <person name="Johnson M.G."/>
            <person name="Rensing S.A."/>
            <person name="Grimwood J."/>
            <person name="Schmutz J."/>
            <person name="Mcdaniel S.F."/>
        </authorList>
    </citation>
    <scope>NUCLEOTIDE SEQUENCE</scope>
    <source>
        <strain evidence="8">R40</strain>
    </source>
</reference>
<dbReference type="AlphaFoldDB" id="A0A8T0JDX2"/>
<feature type="domain" description="F5/8 type C" evidence="7">
    <location>
        <begin position="346"/>
        <end position="485"/>
    </location>
</feature>
<evidence type="ECO:0000256" key="2">
    <source>
        <dbReference type="ARBA" id="ARBA00012662"/>
    </source>
</evidence>
<evidence type="ECO:0000313" key="9">
    <source>
        <dbReference type="Proteomes" id="UP000822688"/>
    </source>
</evidence>
<evidence type="ECO:0000313" key="8">
    <source>
        <dbReference type="EMBL" id="KAG0592871.1"/>
    </source>
</evidence>
<dbReference type="SMART" id="SM00812">
    <property type="entry name" value="Alpha_L_fucos"/>
    <property type="match status" value="1"/>
</dbReference>
<gene>
    <name evidence="8" type="ORF">KC19_1G286700</name>
</gene>
<feature type="signal peptide" evidence="6">
    <location>
        <begin position="1"/>
        <end position="30"/>
    </location>
</feature>
<dbReference type="InterPro" id="IPR000421">
    <property type="entry name" value="FA58C"/>
</dbReference>
<evidence type="ECO:0000256" key="3">
    <source>
        <dbReference type="ARBA" id="ARBA00022729"/>
    </source>
</evidence>